<protein>
    <recommendedName>
        <fullName evidence="1">[Ribosomal protein bS18]-alanine N-acetyltransferase</fullName>
        <ecNumber evidence="1">2.3.1.266</ecNumber>
    </recommendedName>
</protein>
<dbReference type="HAMAP" id="MF_02210">
    <property type="entry name" value="RimI"/>
    <property type="match status" value="1"/>
</dbReference>
<organism evidence="3 4">
    <name type="scientific">Serpentinimonas raichei</name>
    <dbReference type="NCBI Taxonomy" id="1458425"/>
    <lineage>
        <taxon>Bacteria</taxon>
        <taxon>Pseudomonadati</taxon>
        <taxon>Pseudomonadota</taxon>
        <taxon>Betaproteobacteria</taxon>
        <taxon>Burkholderiales</taxon>
        <taxon>Comamonadaceae</taxon>
        <taxon>Serpentinimonas</taxon>
    </lineage>
</organism>
<keyword evidence="1 3" id="KW-0808">Transferase</keyword>
<dbReference type="HOGENOM" id="CLU_013985_23_2_4"/>
<reference evidence="3 4" key="1">
    <citation type="journal article" date="2014" name="Nat. Commun.">
        <title>Physiological and genomic features of highly alkaliphilic hydrogen-utilizing Betaproteobacteria from a continental serpentinizing site.</title>
        <authorList>
            <person name="Suzuki S."/>
            <person name="Kuenen J.G."/>
            <person name="Schipper K."/>
            <person name="van der Velde S."/>
            <person name="Ishii S."/>
            <person name="Wu A."/>
            <person name="Sorokin D.Y."/>
            <person name="Tenney A."/>
            <person name="Meng X.Y."/>
            <person name="Morrill P.L."/>
            <person name="Kamagata Y."/>
            <person name="Muyzer G."/>
            <person name="Nealson K.H."/>
        </authorList>
    </citation>
    <scope>NUCLEOTIDE SEQUENCE [LARGE SCALE GENOMIC DNA]</scope>
    <source>
        <strain evidence="3 4">A1</strain>
    </source>
</reference>
<feature type="active site" description="Proton donor" evidence="1">
    <location>
        <position position="139"/>
    </location>
</feature>
<sequence>MSHAAPPGWHWAPMQAEHLEAVCALERRAHAHPWSERQFAEALQAGHSAQLLLRTAASPPDNLPDPEDFTLPDGRLLLGYWVAQAVLDEVHLHNLATARPRQGWGRLLLQRLIESAEAQGAQTLWLEVRASNQPARALYQQAGFATVATRSGYYPAEGGGREDALLLRRCLHALPVATPPAQSEPA</sequence>
<dbReference type="InterPro" id="IPR043690">
    <property type="entry name" value="RimI"/>
</dbReference>
<keyword evidence="1" id="KW-0963">Cytoplasm</keyword>
<dbReference type="Pfam" id="PF00583">
    <property type="entry name" value="Acetyltransf_1"/>
    <property type="match status" value="1"/>
</dbReference>
<dbReference type="InterPro" id="IPR016181">
    <property type="entry name" value="Acyl_CoA_acyltransferase"/>
</dbReference>
<evidence type="ECO:0000313" key="4">
    <source>
        <dbReference type="Proteomes" id="UP000067461"/>
    </source>
</evidence>
<comment type="caution">
    <text evidence="1">Lacks conserved residue(s) required for the propagation of feature annotation.</text>
</comment>
<feature type="binding site" evidence="1">
    <location>
        <position position="132"/>
    </location>
    <ligand>
        <name>acetyl-CoA</name>
        <dbReference type="ChEBI" id="CHEBI:57288"/>
    </ligand>
</feature>
<keyword evidence="1" id="KW-0012">Acyltransferase</keyword>
<dbReference type="KEGG" id="cbaa:SRAA_2243"/>
<dbReference type="CDD" id="cd04301">
    <property type="entry name" value="NAT_SF"/>
    <property type="match status" value="1"/>
</dbReference>
<dbReference type="RefSeq" id="WP_029462741.1">
    <property type="nucleotide sequence ID" value="NZ_AP014568.1"/>
</dbReference>
<dbReference type="PROSITE" id="PS51186">
    <property type="entry name" value="GNAT"/>
    <property type="match status" value="1"/>
</dbReference>
<evidence type="ECO:0000256" key="1">
    <source>
        <dbReference type="HAMAP-Rule" id="MF_02210"/>
    </source>
</evidence>
<accession>A0A060NK81</accession>
<gene>
    <name evidence="1" type="primary">rimI</name>
    <name evidence="3" type="ORF">SRAA_2243</name>
</gene>
<comment type="function">
    <text evidence="1">Acetylates the N-terminal alanine of ribosomal protein bS18.</text>
</comment>
<comment type="catalytic activity">
    <reaction evidence="1">
        <text>N-terminal L-alanyl-[ribosomal protein bS18] + acetyl-CoA = N-terminal N(alpha)-acetyl-L-alanyl-[ribosomal protein bS18] + CoA + H(+)</text>
        <dbReference type="Rhea" id="RHEA:43756"/>
        <dbReference type="Rhea" id="RHEA-COMP:10676"/>
        <dbReference type="Rhea" id="RHEA-COMP:10677"/>
        <dbReference type="ChEBI" id="CHEBI:15378"/>
        <dbReference type="ChEBI" id="CHEBI:57287"/>
        <dbReference type="ChEBI" id="CHEBI:57288"/>
        <dbReference type="ChEBI" id="CHEBI:64718"/>
        <dbReference type="ChEBI" id="CHEBI:83683"/>
        <dbReference type="EC" id="2.3.1.266"/>
    </reaction>
</comment>
<evidence type="ECO:0000313" key="3">
    <source>
        <dbReference type="EMBL" id="BAO82097.1"/>
    </source>
</evidence>
<feature type="active site" description="Proton acceptor" evidence="1">
    <location>
        <position position="127"/>
    </location>
</feature>
<dbReference type="InterPro" id="IPR050276">
    <property type="entry name" value="MshD_Acetyltransferase"/>
</dbReference>
<feature type="domain" description="N-acetyltransferase" evidence="2">
    <location>
        <begin position="9"/>
        <end position="168"/>
    </location>
</feature>
<proteinExistence type="inferred from homology"/>
<dbReference type="EMBL" id="AP014568">
    <property type="protein sequence ID" value="BAO82097.1"/>
    <property type="molecule type" value="Genomic_DNA"/>
</dbReference>
<dbReference type="EC" id="2.3.1.266" evidence="1"/>
<name>A0A060NK81_9BURK</name>
<dbReference type="PANTHER" id="PTHR43617">
    <property type="entry name" value="L-AMINO ACID N-ACETYLTRANSFERASE"/>
    <property type="match status" value="1"/>
</dbReference>
<dbReference type="Gene3D" id="3.40.630.30">
    <property type="match status" value="1"/>
</dbReference>
<dbReference type="GO" id="GO:0005737">
    <property type="term" value="C:cytoplasm"/>
    <property type="evidence" value="ECO:0007669"/>
    <property type="project" value="UniProtKB-SubCell"/>
</dbReference>
<dbReference type="STRING" id="1458425.SRAA_2243"/>
<dbReference type="OrthoDB" id="9796919at2"/>
<keyword evidence="4" id="KW-1185">Reference proteome</keyword>
<dbReference type="InterPro" id="IPR000182">
    <property type="entry name" value="GNAT_dom"/>
</dbReference>
<comment type="similarity">
    <text evidence="1">Belongs to the acetyltransferase family. RimI subfamily.</text>
</comment>
<dbReference type="GO" id="GO:0008999">
    <property type="term" value="F:protein-N-terminal-alanine acetyltransferase activity"/>
    <property type="evidence" value="ECO:0007669"/>
    <property type="project" value="UniProtKB-UniRule"/>
</dbReference>
<dbReference type="AlphaFoldDB" id="A0A060NK81"/>
<evidence type="ECO:0000259" key="2">
    <source>
        <dbReference type="PROSITE" id="PS51186"/>
    </source>
</evidence>
<dbReference type="PANTHER" id="PTHR43617:SF35">
    <property type="entry name" value="[RIBOSOMAL PROTEIN BS18]-ALANINE N-ACETYLTRANSFERASE"/>
    <property type="match status" value="1"/>
</dbReference>
<dbReference type="SUPFAM" id="SSF55729">
    <property type="entry name" value="Acyl-CoA N-acyltransferases (Nat)"/>
    <property type="match status" value="1"/>
</dbReference>
<dbReference type="Proteomes" id="UP000067461">
    <property type="component" value="Chromosome"/>
</dbReference>
<comment type="subcellular location">
    <subcellularLocation>
        <location evidence="1">Cytoplasm</location>
    </subcellularLocation>
</comment>